<gene>
    <name evidence="2" type="ORF">MZV50_19880</name>
</gene>
<keyword evidence="3" id="KW-1185">Reference proteome</keyword>
<evidence type="ECO:0000256" key="1">
    <source>
        <dbReference type="SAM" id="Phobius"/>
    </source>
</evidence>
<feature type="transmembrane region" description="Helical" evidence="1">
    <location>
        <begin position="80"/>
        <end position="103"/>
    </location>
</feature>
<accession>A0ABY4ZQC2</accession>
<keyword evidence="1" id="KW-1133">Transmembrane helix</keyword>
<keyword evidence="1" id="KW-0472">Membrane</keyword>
<feature type="transmembrane region" description="Helical" evidence="1">
    <location>
        <begin position="48"/>
        <end position="71"/>
    </location>
</feature>
<protein>
    <recommendedName>
        <fullName evidence="4">DUF1648 domain-containing protein</fullName>
    </recommendedName>
</protein>
<dbReference type="EMBL" id="CP096040">
    <property type="protein sequence ID" value="USQ94811.1"/>
    <property type="molecule type" value="Genomic_DNA"/>
</dbReference>
<name>A0ABY4ZQC2_9CAUL</name>
<organism evidence="2 3">
    <name type="scientific">Caulobacter segnis</name>
    <dbReference type="NCBI Taxonomy" id="88688"/>
    <lineage>
        <taxon>Bacteria</taxon>
        <taxon>Pseudomonadati</taxon>
        <taxon>Pseudomonadota</taxon>
        <taxon>Alphaproteobacteria</taxon>
        <taxon>Caulobacterales</taxon>
        <taxon>Caulobacteraceae</taxon>
        <taxon>Caulobacter</taxon>
    </lineage>
</organism>
<evidence type="ECO:0000313" key="2">
    <source>
        <dbReference type="EMBL" id="USQ94811.1"/>
    </source>
</evidence>
<sequence length="111" mass="12165">MTQAVVAIVAIVTLGLLTAMSLRANRRFKRERQLPMQWWLDGSVTWTAPRPVALAFMPVLAAVCLAPALFLKPKPGQEHLAIPVVILTALVILGVHALHLWLIRGTVQGRS</sequence>
<reference evidence="2 3" key="1">
    <citation type="submission" date="2022-04" db="EMBL/GenBank/DDBJ databases">
        <title>Genome sequence of soybean root-associated Caulobacter segnis RL271.</title>
        <authorList>
            <person name="Longley R."/>
            <person name="Bonito G."/>
            <person name="Trigodet F."/>
            <person name="Crosson S."/>
            <person name="Fiebig A."/>
        </authorList>
    </citation>
    <scope>NUCLEOTIDE SEQUENCE [LARGE SCALE GENOMIC DNA]</scope>
    <source>
        <strain evidence="2 3">RL271</strain>
    </source>
</reference>
<evidence type="ECO:0000313" key="3">
    <source>
        <dbReference type="Proteomes" id="UP001057520"/>
    </source>
</evidence>
<proteinExistence type="predicted"/>
<keyword evidence="1" id="KW-0812">Transmembrane</keyword>
<evidence type="ECO:0008006" key="4">
    <source>
        <dbReference type="Google" id="ProtNLM"/>
    </source>
</evidence>
<dbReference type="Proteomes" id="UP001057520">
    <property type="component" value="Chromosome"/>
</dbReference>